<dbReference type="PANTHER" id="PTHR11731">
    <property type="entry name" value="PROTEASE FAMILY S9B,C DIPEPTIDYL-PEPTIDASE IV-RELATED"/>
    <property type="match status" value="1"/>
</dbReference>
<dbReference type="InterPro" id="IPR050278">
    <property type="entry name" value="Serine_Prot_S9B/DPPIV"/>
</dbReference>
<dbReference type="GO" id="GO:0008239">
    <property type="term" value="F:dipeptidyl-peptidase activity"/>
    <property type="evidence" value="ECO:0007669"/>
    <property type="project" value="TreeGrafter"/>
</dbReference>
<dbReference type="AlphaFoldDB" id="A0A1Y1CL27"/>
<feature type="domain" description="Peptidase S9 prolyl oligopeptidase catalytic" evidence="2">
    <location>
        <begin position="643"/>
        <end position="847"/>
    </location>
</feature>
<dbReference type="Gene3D" id="2.120.10.30">
    <property type="entry name" value="TolB, C-terminal domain"/>
    <property type="match status" value="1"/>
</dbReference>
<sequence length="861" mass="98422">MKKYFVSIVLVILSTTLYCSAQKENNKSLSIKNWLQVNTESIQLPAFHSTQNMDGDTYELQNLLQENYLDKDKQQPAEKNILKWNGENLQWTKVSANAKDFLNTKSDKNSISYCITYFSTDEWMKAKLIVEANPMLEVYINGEKKISHYEETTDDAKELSEELKLEPGKHCILVKVLNTKKNNDFKLSIEPKEDWNKNDITFSLSPEQNLTIHKVLDGEKVQNIELSSDGKLAILSYIRTLPPSDDSENWKEIQEIATGKVLYTFRGSQLSDIQWLPAGNRISYTKKYNDNTSIFIFDFENGSEIELSNNIADFSSYNWTPDGKQIIYSVMKDHSEDWKIRKIQGMEDRLPWFRTRSFLYKLDISSGIKQRLTFGTTTTGLQDISPDSKHILFSQSRPDYKEYPYDKQNLYQMNLKTFQTDTIWKDKLFGGSAQYSPDGSQLLIQAGPSCFGKLGESIGKQPLANNYDGQLYIFDLKSNKAEPITIDFDPSVSQAVWNKSDKNIYLKANDQDYIRLYSYETISKEFSTLEIDSDVVGNFTLSANGQSMAYTACSISSPYKAFNYDLESNTSSLICNPQKENIEHVKFGKTEDWNFTKEDGKTIIGRVYYPPNFDSNKKYPVIVNYYAGTSPVERSYGGRYPLNLYAAMGYVVYLLQPSGAIGFGQEFSAEHQNNWGITTADEIIEGTKKFLKAHSFADANRVGCIGASYGGFMTMLLQTRTDIFAAAISHAGISDITSYWGEGYWGYSYSVNASGKSFPWNNRKLYIDQSPLFNADKIVTPLLLIHGSVDTNVPLGESIQMYQALKLLGKDVDFVQVKNQDHHIKNYTQRILWNNTIFAYFAKHLKTQSQWWDDLYPDKNL</sequence>
<organism evidence="3 4">
    <name type="scientific">Labilibaculum antarcticum</name>
    <dbReference type="NCBI Taxonomy" id="1717717"/>
    <lineage>
        <taxon>Bacteria</taxon>
        <taxon>Pseudomonadati</taxon>
        <taxon>Bacteroidota</taxon>
        <taxon>Bacteroidia</taxon>
        <taxon>Marinilabiliales</taxon>
        <taxon>Marinifilaceae</taxon>
        <taxon>Labilibaculum</taxon>
    </lineage>
</organism>
<dbReference type="RefSeq" id="WP_096429605.1">
    <property type="nucleotide sequence ID" value="NZ_AP018042.1"/>
</dbReference>
<dbReference type="GO" id="GO:0006508">
    <property type="term" value="P:proteolysis"/>
    <property type="evidence" value="ECO:0007669"/>
    <property type="project" value="InterPro"/>
</dbReference>
<feature type="signal peptide" evidence="1">
    <location>
        <begin position="1"/>
        <end position="21"/>
    </location>
</feature>
<evidence type="ECO:0000313" key="3">
    <source>
        <dbReference type="EMBL" id="BAX80763.1"/>
    </source>
</evidence>
<dbReference type="GO" id="GO:0008236">
    <property type="term" value="F:serine-type peptidase activity"/>
    <property type="evidence" value="ECO:0007669"/>
    <property type="project" value="InterPro"/>
</dbReference>
<protein>
    <submittedName>
        <fullName evidence="3">S9 family peptidase</fullName>
    </submittedName>
</protein>
<dbReference type="InterPro" id="IPR029058">
    <property type="entry name" value="AB_hydrolase_fold"/>
</dbReference>
<dbReference type="SUPFAM" id="SSF53474">
    <property type="entry name" value="alpha/beta-Hydrolases"/>
    <property type="match status" value="1"/>
</dbReference>
<dbReference type="Pfam" id="PF00326">
    <property type="entry name" value="Peptidase_S9"/>
    <property type="match status" value="1"/>
</dbReference>
<dbReference type="InterPro" id="IPR011042">
    <property type="entry name" value="6-blade_b-propeller_TolB-like"/>
</dbReference>
<dbReference type="EMBL" id="AP018042">
    <property type="protein sequence ID" value="BAX80763.1"/>
    <property type="molecule type" value="Genomic_DNA"/>
</dbReference>
<dbReference type="InterPro" id="IPR001375">
    <property type="entry name" value="Peptidase_S9_cat"/>
</dbReference>
<evidence type="ECO:0000313" key="4">
    <source>
        <dbReference type="Proteomes" id="UP000218267"/>
    </source>
</evidence>
<feature type="chain" id="PRO_5012237230" evidence="1">
    <location>
        <begin position="22"/>
        <end position="861"/>
    </location>
</feature>
<keyword evidence="1" id="KW-0732">Signal</keyword>
<gene>
    <name evidence="3" type="ORF">ALGA_2441</name>
</gene>
<evidence type="ECO:0000259" key="2">
    <source>
        <dbReference type="Pfam" id="PF00326"/>
    </source>
</evidence>
<dbReference type="KEGG" id="mbas:ALGA_2441"/>
<dbReference type="PANTHER" id="PTHR11731:SF193">
    <property type="entry name" value="DIPEPTIDYL PEPTIDASE 9"/>
    <property type="match status" value="1"/>
</dbReference>
<name>A0A1Y1CL27_9BACT</name>
<reference evidence="4" key="2">
    <citation type="journal article" date="2020" name="Antonie Van Leeuwenhoek">
        <title>Labilibaculum antarcticum sp. nov., a novel facultative anaerobic, psychrotorelant bacterium isolated from marine sediment of Antarctica.</title>
        <authorList>
            <person name="Watanabe M."/>
            <person name="Kojima H."/>
            <person name="Fukui M."/>
        </authorList>
    </citation>
    <scope>NUCLEOTIDE SEQUENCE [LARGE SCALE GENOMIC DNA]</scope>
    <source>
        <strain evidence="4">SPP2</strain>
    </source>
</reference>
<dbReference type="Proteomes" id="UP000218267">
    <property type="component" value="Chromosome"/>
</dbReference>
<evidence type="ECO:0000256" key="1">
    <source>
        <dbReference type="SAM" id="SignalP"/>
    </source>
</evidence>
<dbReference type="SUPFAM" id="SSF82171">
    <property type="entry name" value="DPP6 N-terminal domain-like"/>
    <property type="match status" value="1"/>
</dbReference>
<dbReference type="Gene3D" id="3.40.50.1820">
    <property type="entry name" value="alpha/beta hydrolase"/>
    <property type="match status" value="1"/>
</dbReference>
<proteinExistence type="predicted"/>
<reference evidence="3 4" key="1">
    <citation type="journal article" date="2018" name="Mar. Genomics">
        <title>Complete genome sequence of Marinifilaceae bacterium strain SPP2, isolated from the Antarctic marine sediment.</title>
        <authorList>
            <person name="Watanabe M."/>
            <person name="Kojima H."/>
            <person name="Fukui M."/>
        </authorList>
    </citation>
    <scope>NUCLEOTIDE SEQUENCE [LARGE SCALE GENOMIC DNA]</scope>
    <source>
        <strain evidence="3 4">SPP2</strain>
    </source>
</reference>
<accession>A0A1Y1CL27</accession>
<dbReference type="OrthoDB" id="9812921at2"/>
<keyword evidence="4" id="KW-1185">Reference proteome</keyword>